<accession>A0A1Q6DWQ2</accession>
<dbReference type="GO" id="GO:0003677">
    <property type="term" value="F:DNA binding"/>
    <property type="evidence" value="ECO:0007669"/>
    <property type="project" value="UniProtKB-KW"/>
</dbReference>
<dbReference type="NCBIfam" id="NF040570">
    <property type="entry name" value="guided_TnpB"/>
    <property type="match status" value="1"/>
</dbReference>
<dbReference type="FunCoup" id="A0A1Q6DWQ2">
    <property type="interactions" value="1"/>
</dbReference>
<keyword evidence="1" id="KW-0238">DNA-binding</keyword>
<sequence>MKAEKTIICRITEPTKRKKALLIKELSNANGYIRGITNDLYSATKQAMDKYIQKDKIKEQHTYPLFLRNDTFRVEEAKNTKEFDYWAKIPISNVYGGIWVPIKPHEPIKEEHEIKDSKVVWKPYGFELHLSISFEVKPQSPKNILAIDLGERVMAATVSTADNGNPSLYGRDVRGIRRHYAYLRKKLQEKSKSKVKEVKDKESRIIEDRLHNISREIIEKADKQDALIVLGDLKGLGNKDTGKGARINRIANTMPFHKLTKMITYKAKERGIRVIKVSERLSSVTCHRCGSENTDRPTQARFDCNTCGLKNYNADLNGAKNILYRSLAYMAGDGAVVNQPKTKASITKQDYDTEKVLGNSSLNS</sequence>
<keyword evidence="4" id="KW-1185">Reference proteome</keyword>
<reference evidence="3" key="1">
    <citation type="submission" date="2016-12" db="EMBL/GenBank/DDBJ databases">
        <title>Discovery of methanogenic haloarchaea.</title>
        <authorList>
            <person name="Sorokin D.Y."/>
            <person name="Makarova K.S."/>
            <person name="Abbas B."/>
            <person name="Ferrer M."/>
            <person name="Golyshin P.N."/>
        </authorList>
    </citation>
    <scope>NUCLEOTIDE SEQUENCE [LARGE SCALE GENOMIC DNA]</scope>
    <source>
        <strain evidence="3">HMET1</strain>
    </source>
</reference>
<evidence type="ECO:0000313" key="3">
    <source>
        <dbReference type="EMBL" id="OKY78776.1"/>
    </source>
</evidence>
<dbReference type="STRING" id="1903181.BTN85_1276"/>
<dbReference type="InterPro" id="IPR010095">
    <property type="entry name" value="Cas12f1-like_TNB"/>
</dbReference>
<name>A0A1Q6DWQ2_METT1</name>
<dbReference type="AlphaFoldDB" id="A0A1Q6DWQ2"/>
<proteinExistence type="predicted"/>
<dbReference type="Proteomes" id="UP000185744">
    <property type="component" value="Unassembled WGS sequence"/>
</dbReference>
<gene>
    <name evidence="3" type="ORF">BTN85_1276</name>
</gene>
<evidence type="ECO:0000256" key="1">
    <source>
        <dbReference type="ARBA" id="ARBA00023125"/>
    </source>
</evidence>
<dbReference type="InParanoid" id="A0A1Q6DWQ2"/>
<protein>
    <submittedName>
        <fullName evidence="3">IS605 OrfB-like transposable element containing RNAse H-like and Zn finger domain</fullName>
    </submittedName>
</protein>
<feature type="domain" description="Cas12f1-like TNB" evidence="2">
    <location>
        <begin position="256"/>
        <end position="322"/>
    </location>
</feature>
<dbReference type="EMBL" id="MSDW01000001">
    <property type="protein sequence ID" value="OKY78776.1"/>
    <property type="molecule type" value="Genomic_DNA"/>
</dbReference>
<dbReference type="NCBIfam" id="TIGR01766">
    <property type="entry name" value="IS200/IS605 family accessory protein TnpB-like domain"/>
    <property type="match status" value="1"/>
</dbReference>
<evidence type="ECO:0000313" key="4">
    <source>
        <dbReference type="Proteomes" id="UP000185744"/>
    </source>
</evidence>
<organism evidence="3 4">
    <name type="scientific">Methanohalarchaeum thermophilum</name>
    <dbReference type="NCBI Taxonomy" id="1903181"/>
    <lineage>
        <taxon>Archaea</taxon>
        <taxon>Methanobacteriati</taxon>
        <taxon>Methanobacteriota</taxon>
        <taxon>Methanonatronarchaeia</taxon>
        <taxon>Methanonatronarchaeales</taxon>
        <taxon>Methanonatronarchaeaceae</taxon>
        <taxon>Candidatus Methanohalarchaeum</taxon>
    </lineage>
</organism>
<comment type="caution">
    <text evidence="3">The sequence shown here is derived from an EMBL/GenBank/DDBJ whole genome shotgun (WGS) entry which is preliminary data.</text>
</comment>
<evidence type="ECO:0000259" key="2">
    <source>
        <dbReference type="Pfam" id="PF07282"/>
    </source>
</evidence>
<dbReference type="Pfam" id="PF07282">
    <property type="entry name" value="Cas12f1-like_TNB"/>
    <property type="match status" value="1"/>
</dbReference>